<dbReference type="AlphaFoldDB" id="A0A8J7RL42"/>
<dbReference type="SUPFAM" id="SSF56935">
    <property type="entry name" value="Porins"/>
    <property type="match status" value="1"/>
</dbReference>
<accession>A0A8J7RL42</accession>
<protein>
    <recommendedName>
        <fullName evidence="3">Porin</fullName>
    </recommendedName>
</protein>
<dbReference type="Proteomes" id="UP000673975">
    <property type="component" value="Unassembled WGS sequence"/>
</dbReference>
<evidence type="ECO:0008006" key="3">
    <source>
        <dbReference type="Google" id="ProtNLM"/>
    </source>
</evidence>
<evidence type="ECO:0000313" key="2">
    <source>
        <dbReference type="Proteomes" id="UP000673975"/>
    </source>
</evidence>
<organism evidence="1 2">
    <name type="scientific">Natronogracilivirga saccharolytica</name>
    <dbReference type="NCBI Taxonomy" id="2812953"/>
    <lineage>
        <taxon>Bacteria</taxon>
        <taxon>Pseudomonadati</taxon>
        <taxon>Balneolota</taxon>
        <taxon>Balneolia</taxon>
        <taxon>Balneolales</taxon>
        <taxon>Cyclonatronaceae</taxon>
        <taxon>Natronogracilivirga</taxon>
    </lineage>
</organism>
<dbReference type="InterPro" id="IPR010870">
    <property type="entry name" value="Porin_O/P"/>
</dbReference>
<sequence>MTKKNYNNMGNYFGFLLIILVFLFANAPISSSQDFDIRGRVHMDAFIGLNNADDFQNGFNNRRARLGVNGQVIENWDGRIEVDFADGGVSPNDFRLRRRFSDGSRLWIGQYKVPQGLNELTSSNNITFIERATNSNMIADSRRMGLAYERFGRALGFKSMIFGRALGQRGDITGDMPLGGAFRGVFAPEIGSGRLHIGGSVVYESLMDQTIIGFSDRPEARDSGGGKSLIGLQINTPDLEGSFKSGLELALMHGPLSLEAEYLMVNVLMDEGDSPLFHGWHVQSNYVLTGESRAYSSGGFGTITPQNGRALEIAARFSHMNLNDSGYMGGKQSNLTLALNCYLASNLRFMANVIFVDISTRGNGTGDRTPVIGVLRSQFHF</sequence>
<gene>
    <name evidence="1" type="ORF">NATSA_11520</name>
</gene>
<reference evidence="1" key="1">
    <citation type="submission" date="2021-02" db="EMBL/GenBank/DDBJ databases">
        <title>Natronogracilivirga saccharolytica gen. nov. sp. nov. a new anaerobic, haloalkiliphilic carbohydrate-fermenting bacterium from soda lake and proposing of Cyclonatronumiaceae fam. nov. in the phylum Balneolaeota.</title>
        <authorList>
            <person name="Zhilina T.N."/>
            <person name="Sorokin D.Y."/>
            <person name="Zavarzina D.G."/>
            <person name="Toshchakov S.V."/>
            <person name="Kublanov I.V."/>
        </authorList>
    </citation>
    <scope>NUCLEOTIDE SEQUENCE</scope>
    <source>
        <strain evidence="1">Z-1702</strain>
    </source>
</reference>
<evidence type="ECO:0000313" key="1">
    <source>
        <dbReference type="EMBL" id="MBP3193297.1"/>
    </source>
</evidence>
<dbReference type="Gene3D" id="2.40.160.10">
    <property type="entry name" value="Porin"/>
    <property type="match status" value="1"/>
</dbReference>
<name>A0A8J7RL42_9BACT</name>
<dbReference type="EMBL" id="JAFIDN010000009">
    <property type="protein sequence ID" value="MBP3193297.1"/>
    <property type="molecule type" value="Genomic_DNA"/>
</dbReference>
<dbReference type="RefSeq" id="WP_210512754.1">
    <property type="nucleotide sequence ID" value="NZ_JAFIDN010000009.1"/>
</dbReference>
<comment type="caution">
    <text evidence="1">The sequence shown here is derived from an EMBL/GenBank/DDBJ whole genome shotgun (WGS) entry which is preliminary data.</text>
</comment>
<keyword evidence="2" id="KW-1185">Reference proteome</keyword>
<proteinExistence type="predicted"/>
<dbReference type="InterPro" id="IPR023614">
    <property type="entry name" value="Porin_dom_sf"/>
</dbReference>
<dbReference type="Pfam" id="PF07396">
    <property type="entry name" value="Porin_O_P"/>
    <property type="match status" value="1"/>
</dbReference>